<keyword evidence="3" id="KW-1185">Reference proteome</keyword>
<evidence type="ECO:0000313" key="1">
    <source>
        <dbReference type="EMBL" id="CAI9943536.1"/>
    </source>
</evidence>
<dbReference type="EMBL" id="CAXDID020000150">
    <property type="protein sequence ID" value="CAL6041436.1"/>
    <property type="molecule type" value="Genomic_DNA"/>
</dbReference>
<protein>
    <submittedName>
        <fullName evidence="2">Hypothetical_protein</fullName>
    </submittedName>
</protein>
<reference evidence="1" key="1">
    <citation type="submission" date="2023-06" db="EMBL/GenBank/DDBJ databases">
        <authorList>
            <person name="Kurt Z."/>
        </authorList>
    </citation>
    <scope>NUCLEOTIDE SEQUENCE</scope>
</reference>
<reference evidence="2 3" key="2">
    <citation type="submission" date="2024-07" db="EMBL/GenBank/DDBJ databases">
        <authorList>
            <person name="Akdeniz Z."/>
        </authorList>
    </citation>
    <scope>NUCLEOTIDE SEQUENCE [LARGE SCALE GENOMIC DNA]</scope>
</reference>
<evidence type="ECO:0000313" key="2">
    <source>
        <dbReference type="EMBL" id="CAL6041436.1"/>
    </source>
</evidence>
<dbReference type="Proteomes" id="UP001642409">
    <property type="component" value="Unassembled WGS sequence"/>
</dbReference>
<name>A0AA86PRQ7_9EUKA</name>
<dbReference type="AlphaFoldDB" id="A0AA86PRQ7"/>
<sequence>MRTIIISILIIIALIVSIIIKVQKLQLFCDTCVIQVTKKYNGNKFVGEQLGASKRIVVGALTYKNGDTILIYDIKTKYKISLVEKLMRYDKFDEINLNSDDLNHVFLLNSMNIIIPKSLKITYLQSNCSENTTYTCSQYWGWYEKLNDETLNEYLPYFGVAYVSDCEEFSKYIGKFGKDLIPQEIGTFYYNSGGIYKGLVHMVQKTARVHTLQKMEIFMKVLGRTTNSLKVHQLILIEKKKQSHGRQMLIFVSVMIWVLNNRLMETIMRENYLITSIMEKVFQITEMGQIIQVIFQMDNVMVKDFWNS</sequence>
<comment type="caution">
    <text evidence="1">The sequence shown here is derived from an EMBL/GenBank/DDBJ whole genome shotgun (WGS) entry which is preliminary data.</text>
</comment>
<proteinExistence type="predicted"/>
<accession>A0AA86PRQ7</accession>
<organism evidence="1">
    <name type="scientific">Hexamita inflata</name>
    <dbReference type="NCBI Taxonomy" id="28002"/>
    <lineage>
        <taxon>Eukaryota</taxon>
        <taxon>Metamonada</taxon>
        <taxon>Diplomonadida</taxon>
        <taxon>Hexamitidae</taxon>
        <taxon>Hexamitinae</taxon>
        <taxon>Hexamita</taxon>
    </lineage>
</organism>
<dbReference type="EMBL" id="CATOUU010000716">
    <property type="protein sequence ID" value="CAI9943536.1"/>
    <property type="molecule type" value="Genomic_DNA"/>
</dbReference>
<gene>
    <name evidence="1" type="ORF">HINF_LOCUS31181</name>
    <name evidence="2" type="ORF">HINF_LOCUS39089</name>
</gene>
<evidence type="ECO:0000313" key="3">
    <source>
        <dbReference type="Proteomes" id="UP001642409"/>
    </source>
</evidence>